<keyword evidence="3" id="KW-1185">Reference proteome</keyword>
<sequence>MSNEFTCNSCYYTGNLNCKVVYKIEDGEIRLTKHCKFCKEGECKLSFSSEDELDKRKLDYFLNLKKIDFVWTKFTNQQQGYKNALKEGERKFNEKFGHLEAMEHDDQVAVSEDKEGFQIKENTMSLNDENRMLKEELKAALEKIKNMDSENDYKRKKA</sequence>
<gene>
    <name evidence="2" type="ORF">G210_3164</name>
</gene>
<dbReference type="AlphaFoldDB" id="M3JUN7"/>
<evidence type="ECO:0000313" key="3">
    <source>
        <dbReference type="Proteomes" id="UP000011777"/>
    </source>
</evidence>
<name>M3JUN7_CANMX</name>
<dbReference type="HOGENOM" id="CLU_1669156_0_0_1"/>
<keyword evidence="1" id="KW-0175">Coiled coil</keyword>
<organism evidence="2 3">
    <name type="scientific">Candida maltosa (strain Xu316)</name>
    <name type="common">Yeast</name>
    <dbReference type="NCBI Taxonomy" id="1245528"/>
    <lineage>
        <taxon>Eukaryota</taxon>
        <taxon>Fungi</taxon>
        <taxon>Dikarya</taxon>
        <taxon>Ascomycota</taxon>
        <taxon>Saccharomycotina</taxon>
        <taxon>Pichiomycetes</taxon>
        <taxon>Debaryomycetaceae</taxon>
        <taxon>Candida/Lodderomyces clade</taxon>
        <taxon>Candida</taxon>
    </lineage>
</organism>
<evidence type="ECO:0000313" key="2">
    <source>
        <dbReference type="EMBL" id="EMG46585.1"/>
    </source>
</evidence>
<proteinExistence type="predicted"/>
<comment type="caution">
    <text evidence="2">The sequence shown here is derived from an EMBL/GenBank/DDBJ whole genome shotgun (WGS) entry which is preliminary data.</text>
</comment>
<reference evidence="2 3" key="1">
    <citation type="submission" date="2013-02" db="EMBL/GenBank/DDBJ databases">
        <title>Genome sequence of Candida maltosa Xu316, a potential industrial strain for xylitol and ethanol production.</title>
        <authorList>
            <person name="Yu J."/>
            <person name="Wang Q."/>
            <person name="Geng X."/>
            <person name="Bao W."/>
            <person name="He P."/>
            <person name="Cai J."/>
        </authorList>
    </citation>
    <scope>NUCLEOTIDE SEQUENCE [LARGE SCALE GENOMIC DNA]</scope>
    <source>
        <strain evidence="3">Xu316</strain>
    </source>
</reference>
<protein>
    <submittedName>
        <fullName evidence="2">Uncharacterized protein</fullName>
    </submittedName>
</protein>
<accession>M3JUN7</accession>
<evidence type="ECO:0000256" key="1">
    <source>
        <dbReference type="SAM" id="Coils"/>
    </source>
</evidence>
<feature type="coiled-coil region" evidence="1">
    <location>
        <begin position="123"/>
        <end position="150"/>
    </location>
</feature>
<dbReference type="EMBL" id="AOGT01001950">
    <property type="protein sequence ID" value="EMG46585.1"/>
    <property type="molecule type" value="Genomic_DNA"/>
</dbReference>
<dbReference type="Proteomes" id="UP000011777">
    <property type="component" value="Unassembled WGS sequence"/>
</dbReference>